<keyword evidence="3" id="KW-1185">Reference proteome</keyword>
<dbReference type="Proteomes" id="UP000204221">
    <property type="component" value="Chromosome"/>
</dbReference>
<keyword evidence="2" id="KW-0503">Monooxygenase</keyword>
<dbReference type="InterPro" id="IPR013786">
    <property type="entry name" value="AcylCoA_DH/ox_N"/>
</dbReference>
<dbReference type="GO" id="GO:0050660">
    <property type="term" value="F:flavin adenine dinucleotide binding"/>
    <property type="evidence" value="ECO:0007669"/>
    <property type="project" value="InterPro"/>
</dbReference>
<dbReference type="EC" id="1.14.14.12" evidence="2"/>
<evidence type="ECO:0000313" key="2">
    <source>
        <dbReference type="EMBL" id="ASO20929.1"/>
    </source>
</evidence>
<name>A0A221W5Q3_9PSEU</name>
<dbReference type="Pfam" id="PF08028">
    <property type="entry name" value="Acyl-CoA_dh_2"/>
    <property type="match status" value="1"/>
</dbReference>
<dbReference type="PIRSF" id="PIRSF016578">
    <property type="entry name" value="HsaA"/>
    <property type="match status" value="1"/>
</dbReference>
<evidence type="ECO:0000313" key="3">
    <source>
        <dbReference type="Proteomes" id="UP000204221"/>
    </source>
</evidence>
<dbReference type="InterPro" id="IPR013107">
    <property type="entry name" value="Acyl-CoA_DH_C"/>
</dbReference>
<dbReference type="AlphaFoldDB" id="A0A221W5Q3"/>
<reference evidence="2 3" key="1">
    <citation type="submission" date="2017-07" db="EMBL/GenBank/DDBJ databases">
        <title>Complete genome sequence of Actinoalloteichus hoggarensis DSM 45943, type strain of Actinoalloteichus hoggarensis.</title>
        <authorList>
            <person name="Ruckert C."/>
            <person name="Nouioui I."/>
            <person name="Willmese J."/>
            <person name="van Wezel G."/>
            <person name="Klenk H.-P."/>
            <person name="Kalinowski J."/>
            <person name="Zotchev S.B."/>
        </authorList>
    </citation>
    <scope>NUCLEOTIDE SEQUENCE [LARGE SCALE GENOMIC DNA]</scope>
    <source>
        <strain evidence="2 3">DSM 45943</strain>
    </source>
</reference>
<dbReference type="OrthoDB" id="3402961at2"/>
<accession>A0A221W5Q3</accession>
<protein>
    <submittedName>
        <fullName evidence="2">Flavin-dependent monooxygenase, oxygenase subunit HsaA</fullName>
        <ecNumber evidence="2">1.14.14.12</ecNumber>
    </submittedName>
</protein>
<proteinExistence type="predicted"/>
<dbReference type="InterPro" id="IPR037069">
    <property type="entry name" value="AcylCoA_DH/ox_N_sf"/>
</dbReference>
<dbReference type="Pfam" id="PF02771">
    <property type="entry name" value="Acyl-CoA_dh_N"/>
    <property type="match status" value="1"/>
</dbReference>
<dbReference type="PANTHER" id="PTHR43884:SF12">
    <property type="entry name" value="ISOVALERYL-COA DEHYDROGENASE, MITOCHONDRIAL-RELATED"/>
    <property type="match status" value="1"/>
</dbReference>
<dbReference type="Gene3D" id="1.10.540.10">
    <property type="entry name" value="Acyl-CoA dehydrogenase/oxidase, N-terminal domain"/>
    <property type="match status" value="1"/>
</dbReference>
<dbReference type="Gene3D" id="1.20.140.10">
    <property type="entry name" value="Butyryl-CoA Dehydrogenase, subunit A, domain 3"/>
    <property type="match status" value="1"/>
</dbReference>
<dbReference type="SUPFAM" id="SSF47203">
    <property type="entry name" value="Acyl-CoA dehydrogenase C-terminal domain-like"/>
    <property type="match status" value="1"/>
</dbReference>
<organism evidence="2 3">
    <name type="scientific">Actinoalloteichus hoggarensis</name>
    <dbReference type="NCBI Taxonomy" id="1470176"/>
    <lineage>
        <taxon>Bacteria</taxon>
        <taxon>Bacillati</taxon>
        <taxon>Actinomycetota</taxon>
        <taxon>Actinomycetes</taxon>
        <taxon>Pseudonocardiales</taxon>
        <taxon>Pseudonocardiaceae</taxon>
        <taxon>Actinoalloteichus</taxon>
    </lineage>
</organism>
<dbReference type="GO" id="GO:0036383">
    <property type="term" value="F:3-hydroxy-9,10-secoandrosta-1,3,5(10)-triene-9,17-dione monooxygenase activity"/>
    <property type="evidence" value="ECO:0007669"/>
    <property type="project" value="UniProtKB-EC"/>
</dbReference>
<dbReference type="SUPFAM" id="SSF56645">
    <property type="entry name" value="Acyl-CoA dehydrogenase NM domain-like"/>
    <property type="match status" value="1"/>
</dbReference>
<sequence>MTSTRGLDSAELLDRASTLVPVLRRHALWQEENRRLHEETIQALTDSGLLRMRMPAHHGGGESDLRTLVDVLAELARGDGSTSWTVAVWAISTWMVGMFPDDVQDEVFATPDVRVSGILSPSAMATPTDGGVLLTGRWAFNSGATQSHWNTNAAVMPNAEGELEPIMTLIPLSDLAIIDDWHTAGLRGSGSVTTAAENLFVPQERVLPLGPVLGGRHRSVRNADSPMYRAPFMPTAATTVGATALGLAKAAKEAFFERLPGRKITYTSYDDQSTAPLTHLQVGEAVTKIDEAEFHARRAAAMVDEKGAAEEWTVEERARVRLDVGAVCLRAKEAVDVLNTASGGSSIYRDVPIQRIERDVQTLNLHAIMHPNTNLELYGRILCGLEPNTSFL</sequence>
<dbReference type="EMBL" id="CP022521">
    <property type="protein sequence ID" value="ASO20929.1"/>
    <property type="molecule type" value="Genomic_DNA"/>
</dbReference>
<evidence type="ECO:0000256" key="1">
    <source>
        <dbReference type="ARBA" id="ARBA00023002"/>
    </source>
</evidence>
<dbReference type="InterPro" id="IPR046373">
    <property type="entry name" value="Acyl-CoA_Oxase/DH_mid-dom_sf"/>
</dbReference>
<dbReference type="Gene3D" id="2.40.110.10">
    <property type="entry name" value="Butyryl-CoA Dehydrogenase, subunit A, domain 2"/>
    <property type="match status" value="1"/>
</dbReference>
<dbReference type="PANTHER" id="PTHR43884">
    <property type="entry name" value="ACYL-COA DEHYDROGENASE"/>
    <property type="match status" value="1"/>
</dbReference>
<dbReference type="RefSeq" id="WP_093942190.1">
    <property type="nucleotide sequence ID" value="NZ_CP022521.1"/>
</dbReference>
<dbReference type="KEGG" id="ahg:AHOG_16515"/>
<dbReference type="GO" id="GO:0003995">
    <property type="term" value="F:acyl-CoA dehydrogenase activity"/>
    <property type="evidence" value="ECO:0007669"/>
    <property type="project" value="TreeGrafter"/>
</dbReference>
<keyword evidence="1 2" id="KW-0560">Oxidoreductase</keyword>
<gene>
    <name evidence="2" type="primary">hsaA2</name>
    <name evidence="2" type="ORF">AHOG_16515</name>
</gene>
<dbReference type="InterPro" id="IPR009100">
    <property type="entry name" value="AcylCoA_DH/oxidase_NM_dom_sf"/>
</dbReference>
<dbReference type="InterPro" id="IPR036250">
    <property type="entry name" value="AcylCo_DH-like_C"/>
</dbReference>